<dbReference type="GO" id="GO:0008757">
    <property type="term" value="F:S-adenosylmethionine-dependent methyltransferase activity"/>
    <property type="evidence" value="ECO:0007669"/>
    <property type="project" value="InterPro"/>
</dbReference>
<dbReference type="InterPro" id="IPR029063">
    <property type="entry name" value="SAM-dependent_MTases_sf"/>
</dbReference>
<evidence type="ECO:0000256" key="1">
    <source>
        <dbReference type="ARBA" id="ARBA00022603"/>
    </source>
</evidence>
<dbReference type="Pfam" id="PF08241">
    <property type="entry name" value="Methyltransf_11"/>
    <property type="match status" value="1"/>
</dbReference>
<dbReference type="InterPro" id="IPR013216">
    <property type="entry name" value="Methyltransf_11"/>
</dbReference>
<comment type="caution">
    <text evidence="4">The sequence shown here is derived from an EMBL/GenBank/DDBJ whole genome shotgun (WGS) entry which is preliminary data.</text>
</comment>
<dbReference type="PANTHER" id="PTHR13090:SF1">
    <property type="entry name" value="ARGININE-HYDROXYLASE NDUFAF5, MITOCHONDRIAL"/>
    <property type="match status" value="1"/>
</dbReference>
<organism evidence="4 5">
    <name type="scientific">Niveispirillum lacus</name>
    <dbReference type="NCBI Taxonomy" id="1981099"/>
    <lineage>
        <taxon>Bacteria</taxon>
        <taxon>Pseudomonadati</taxon>
        <taxon>Pseudomonadota</taxon>
        <taxon>Alphaproteobacteria</taxon>
        <taxon>Rhodospirillales</taxon>
        <taxon>Azospirillaceae</taxon>
        <taxon>Niveispirillum</taxon>
    </lineage>
</organism>
<dbReference type="Proteomes" id="UP000216998">
    <property type="component" value="Unassembled WGS sequence"/>
</dbReference>
<name>A0A255YRY0_9PROT</name>
<dbReference type="EMBL" id="NOXU01000032">
    <property type="protein sequence ID" value="OYQ31484.1"/>
    <property type="molecule type" value="Genomic_DNA"/>
</dbReference>
<keyword evidence="2 4" id="KW-0808">Transferase</keyword>
<dbReference type="SUPFAM" id="SSF53335">
    <property type="entry name" value="S-adenosyl-L-methionine-dependent methyltransferases"/>
    <property type="match status" value="1"/>
</dbReference>
<protein>
    <submittedName>
        <fullName evidence="4">SAM-dependent methyltransferase</fullName>
    </submittedName>
</protein>
<dbReference type="InterPro" id="IPR050602">
    <property type="entry name" value="Malonyl-ACP_OMT"/>
</dbReference>
<evidence type="ECO:0000313" key="5">
    <source>
        <dbReference type="Proteomes" id="UP000216998"/>
    </source>
</evidence>
<dbReference type="Gene3D" id="3.40.50.150">
    <property type="entry name" value="Vaccinia Virus protein VP39"/>
    <property type="match status" value="1"/>
</dbReference>
<evidence type="ECO:0000259" key="3">
    <source>
        <dbReference type="Pfam" id="PF08241"/>
    </source>
</evidence>
<gene>
    <name evidence="4" type="ORF">CHU95_20255</name>
</gene>
<keyword evidence="5" id="KW-1185">Reference proteome</keyword>
<dbReference type="PANTHER" id="PTHR13090">
    <property type="entry name" value="ARGININE-HYDROXYLASE NDUFAF5, MITOCHONDRIAL"/>
    <property type="match status" value="1"/>
</dbReference>
<keyword evidence="1 4" id="KW-0489">Methyltransferase</keyword>
<dbReference type="CDD" id="cd02440">
    <property type="entry name" value="AdoMet_MTases"/>
    <property type="match status" value="1"/>
</dbReference>
<sequence length="307" mass="33495">MSDADTMFLFDRPLIRQRRDRAAAGLASHDFLLREVADRLGERLDMIRRDFPRVLNLGSHGGEVEAALTGRNGITQMVHADLSPAMAALAARNTGSPALALDEEALPFAADSFDMVISNLSLHWVNDLPGAMIQARQALRPDGLFIAAMLGGDSLFELRRSLMEAEMEVTGGVSVRISPMAGIRDAAGLLQRAGFALPVADMDSLTVSYPDPFRLMRDLRGMGETNAALSRLKRPTRREVIIRAAERYAELFREEDGTVPATFDVIFLAGWSPDASVQQQPAKRGSASHRLAEALNSIEHPTGVKPH</sequence>
<feature type="domain" description="Methyltransferase type 11" evidence="3">
    <location>
        <begin position="55"/>
        <end position="146"/>
    </location>
</feature>
<dbReference type="RefSeq" id="WP_094458164.1">
    <property type="nucleotide sequence ID" value="NZ_NOXU01000032.1"/>
</dbReference>
<reference evidence="4 5" key="1">
    <citation type="submission" date="2017-07" db="EMBL/GenBank/DDBJ databases">
        <title>Niveispirillum cyanobacteriorum sp. nov., isolated from cyanobacterial aggregates in a eutrophic lake.</title>
        <authorList>
            <person name="Cai H."/>
        </authorList>
    </citation>
    <scope>NUCLEOTIDE SEQUENCE [LARGE SCALE GENOMIC DNA]</scope>
    <source>
        <strain evidence="5">TH1-14</strain>
    </source>
</reference>
<dbReference type="GO" id="GO:0032259">
    <property type="term" value="P:methylation"/>
    <property type="evidence" value="ECO:0007669"/>
    <property type="project" value="UniProtKB-KW"/>
</dbReference>
<evidence type="ECO:0000313" key="4">
    <source>
        <dbReference type="EMBL" id="OYQ31484.1"/>
    </source>
</evidence>
<proteinExistence type="predicted"/>
<evidence type="ECO:0000256" key="2">
    <source>
        <dbReference type="ARBA" id="ARBA00022679"/>
    </source>
</evidence>
<accession>A0A255YRY0</accession>
<dbReference type="AlphaFoldDB" id="A0A255YRY0"/>
<dbReference type="OrthoDB" id="9793723at2"/>